<proteinExistence type="predicted"/>
<feature type="transmembrane region" description="Helical" evidence="1">
    <location>
        <begin position="211"/>
        <end position="228"/>
    </location>
</feature>
<feature type="transmembrane region" description="Helical" evidence="1">
    <location>
        <begin position="49"/>
        <end position="69"/>
    </location>
</feature>
<organism evidence="2">
    <name type="scientific">Alexandrium monilatum</name>
    <dbReference type="NCBI Taxonomy" id="311494"/>
    <lineage>
        <taxon>Eukaryota</taxon>
        <taxon>Sar</taxon>
        <taxon>Alveolata</taxon>
        <taxon>Dinophyceae</taxon>
        <taxon>Gonyaulacales</taxon>
        <taxon>Pyrocystaceae</taxon>
        <taxon>Alexandrium</taxon>
    </lineage>
</organism>
<sequence>MAHGNCSDMVFLALLAVAVQWFGFPDTLFQDLGPLKAQFSTKSADMSAIIKFGGGLLLMLGMTFSGVRWNPKNGKMAGLGGFIASGYTAYSTFQADSGLFVPRLFYVYAAILLLGALHIFAFPSNPLPPKTPETKNNHGNFSDLAALGLIIAALLCFFYPEHLFQETGPIKAQFKATTADLSAMIKFVGGLMLVIALMLSGVKWNPINGKLAGLGGFIAAAYTAYSTFKADSDVFVPRPFYVYAALIFLGALHIFAFPSNPKLAKPDEKTA</sequence>
<feature type="transmembrane region" description="Helical" evidence="1">
    <location>
        <begin position="181"/>
        <end position="199"/>
    </location>
</feature>
<feature type="transmembrane region" description="Helical" evidence="1">
    <location>
        <begin position="105"/>
        <end position="123"/>
    </location>
</feature>
<reference evidence="2" key="1">
    <citation type="submission" date="2021-01" db="EMBL/GenBank/DDBJ databases">
        <authorList>
            <person name="Corre E."/>
            <person name="Pelletier E."/>
            <person name="Niang G."/>
            <person name="Scheremetjew M."/>
            <person name="Finn R."/>
            <person name="Kale V."/>
            <person name="Holt S."/>
            <person name="Cochrane G."/>
            <person name="Meng A."/>
            <person name="Brown T."/>
            <person name="Cohen L."/>
        </authorList>
    </citation>
    <scope>NUCLEOTIDE SEQUENCE</scope>
    <source>
        <strain evidence="2">CCMP3105</strain>
    </source>
</reference>
<keyword evidence="1" id="KW-1133">Transmembrane helix</keyword>
<accession>A0A7S4QKI1</accession>
<dbReference type="AlphaFoldDB" id="A0A7S4QKI1"/>
<dbReference type="EMBL" id="HBNR01032018">
    <property type="protein sequence ID" value="CAE4586459.1"/>
    <property type="molecule type" value="Transcribed_RNA"/>
</dbReference>
<gene>
    <name evidence="2" type="ORF">AMON00008_LOCUS21928</name>
</gene>
<keyword evidence="1" id="KW-0812">Transmembrane</keyword>
<evidence type="ECO:0000256" key="1">
    <source>
        <dbReference type="SAM" id="Phobius"/>
    </source>
</evidence>
<evidence type="ECO:0000313" key="2">
    <source>
        <dbReference type="EMBL" id="CAE4586459.1"/>
    </source>
</evidence>
<protein>
    <submittedName>
        <fullName evidence="2">Uncharacterized protein</fullName>
    </submittedName>
</protein>
<keyword evidence="1" id="KW-0472">Membrane</keyword>
<feature type="transmembrane region" description="Helical" evidence="1">
    <location>
        <begin position="240"/>
        <end position="257"/>
    </location>
</feature>
<name>A0A7S4QKI1_9DINO</name>
<feature type="transmembrane region" description="Helical" evidence="1">
    <location>
        <begin position="144"/>
        <end position="161"/>
    </location>
</feature>